<dbReference type="RefSeq" id="WP_068261084.1">
    <property type="nucleotide sequence ID" value="NZ_LWSK01000022.1"/>
</dbReference>
<keyword evidence="2" id="KW-1185">Reference proteome</keyword>
<reference evidence="1 2" key="1">
    <citation type="submission" date="2019-08" db="EMBL/GenBank/DDBJ databases">
        <title>Deep-cultivation of Planctomycetes and their phenomic and genomic characterization uncovers novel biology.</title>
        <authorList>
            <person name="Wiegand S."/>
            <person name="Jogler M."/>
            <person name="Boedeker C."/>
            <person name="Pinto D."/>
            <person name="Vollmers J."/>
            <person name="Rivas-Marin E."/>
            <person name="Kohn T."/>
            <person name="Peeters S.H."/>
            <person name="Heuer A."/>
            <person name="Rast P."/>
            <person name="Oberbeckmann S."/>
            <person name="Bunk B."/>
            <person name="Jeske O."/>
            <person name="Meyerdierks A."/>
            <person name="Storesund J.E."/>
            <person name="Kallscheuer N."/>
            <person name="Luecker S."/>
            <person name="Lage O.M."/>
            <person name="Pohl T."/>
            <person name="Merkel B.J."/>
            <person name="Hornburger P."/>
            <person name="Mueller R.-W."/>
            <person name="Bruemmer F."/>
            <person name="Labrenz M."/>
            <person name="Spormann A.M."/>
            <person name="Op Den Camp H."/>
            <person name="Overmann J."/>
            <person name="Amann R."/>
            <person name="Jetten M.S.M."/>
            <person name="Mascher T."/>
            <person name="Medema M.H."/>
            <person name="Devos D.P."/>
            <person name="Kaster A.-K."/>
            <person name="Ovreas L."/>
            <person name="Rohde M."/>
            <person name="Galperin M.Y."/>
            <person name="Jogler C."/>
        </authorList>
    </citation>
    <scope>NUCLEOTIDE SEQUENCE [LARGE SCALE GENOMIC DNA]</scope>
    <source>
        <strain evidence="1 2">LF1</strain>
    </source>
</reference>
<dbReference type="AlphaFoldDB" id="A0A5B1CLD8"/>
<dbReference type="OrthoDB" id="284985at2"/>
<organism evidence="1 2">
    <name type="scientific">Rubripirellula obstinata</name>
    <dbReference type="NCBI Taxonomy" id="406547"/>
    <lineage>
        <taxon>Bacteria</taxon>
        <taxon>Pseudomonadati</taxon>
        <taxon>Planctomycetota</taxon>
        <taxon>Planctomycetia</taxon>
        <taxon>Pirellulales</taxon>
        <taxon>Pirellulaceae</taxon>
        <taxon>Rubripirellula</taxon>
    </lineage>
</organism>
<protein>
    <submittedName>
        <fullName evidence="1">Uncharacterized protein</fullName>
    </submittedName>
</protein>
<gene>
    <name evidence="1" type="ORF">LF1_45580</name>
</gene>
<proteinExistence type="predicted"/>
<evidence type="ECO:0000313" key="1">
    <source>
        <dbReference type="EMBL" id="KAA1261997.1"/>
    </source>
</evidence>
<accession>A0A5B1CLD8</accession>
<sequence>MPSELQLPYYTISAADLAQWLAQQPNCWWNVDGDPVLTSLVDFPCPSGEIAEVVGKLEKNSCVFDPREDEHPNGAPIDPKRLDELANTENNSQSRTFLLRWEGGEVQWLLAEDVDAAGDAA</sequence>
<comment type="caution">
    <text evidence="1">The sequence shown here is derived from an EMBL/GenBank/DDBJ whole genome shotgun (WGS) entry which is preliminary data.</text>
</comment>
<name>A0A5B1CLD8_9BACT</name>
<dbReference type="EMBL" id="VRLW01000001">
    <property type="protein sequence ID" value="KAA1261997.1"/>
    <property type="molecule type" value="Genomic_DNA"/>
</dbReference>
<dbReference type="Proteomes" id="UP000322699">
    <property type="component" value="Unassembled WGS sequence"/>
</dbReference>
<evidence type="ECO:0000313" key="2">
    <source>
        <dbReference type="Proteomes" id="UP000322699"/>
    </source>
</evidence>